<feature type="transmembrane region" description="Helical" evidence="4">
    <location>
        <begin position="110"/>
        <end position="132"/>
    </location>
</feature>
<organism evidence="5 6">
    <name type="scientific">Sphingobacterium multivorum</name>
    <dbReference type="NCBI Taxonomy" id="28454"/>
    <lineage>
        <taxon>Bacteria</taxon>
        <taxon>Pseudomonadati</taxon>
        <taxon>Bacteroidota</taxon>
        <taxon>Sphingobacteriia</taxon>
        <taxon>Sphingobacteriales</taxon>
        <taxon>Sphingobacteriaceae</taxon>
        <taxon>Sphingobacterium</taxon>
    </lineage>
</organism>
<gene>
    <name evidence="5" type="ORF">SPHINGO8BC_60461</name>
</gene>
<protein>
    <submittedName>
        <fullName evidence="5">Arabinose efflux permease</fullName>
    </submittedName>
</protein>
<dbReference type="GO" id="GO:0022857">
    <property type="term" value="F:transmembrane transporter activity"/>
    <property type="evidence" value="ECO:0007669"/>
    <property type="project" value="InterPro"/>
</dbReference>
<feature type="transmembrane region" description="Helical" evidence="4">
    <location>
        <begin position="326"/>
        <end position="347"/>
    </location>
</feature>
<dbReference type="AlphaFoldDB" id="A0A654DRY2"/>
<dbReference type="PANTHER" id="PTHR23526:SF2">
    <property type="entry name" value="MAJOR FACILITATOR SUPERFAMILY (MFS) PROFILE DOMAIN-CONTAINING PROTEIN"/>
    <property type="match status" value="1"/>
</dbReference>
<dbReference type="Proteomes" id="UP000432350">
    <property type="component" value="Unassembled WGS sequence"/>
</dbReference>
<name>A0A654DRY2_SPHMU</name>
<dbReference type="InterPro" id="IPR052528">
    <property type="entry name" value="Sugar_transport-like"/>
</dbReference>
<sequence>MDLRPVHHLETQDIDKSLRMVIIDGVCSEVVVCLSSGVILVGAGLLMGASNFQLGLLAAFPTLCNLAQLLTILVMQIYPNRKVITVFAVFLAKMPLVLVGLLMWREVDFSFTTLLSFMFIHYLLSAIGGAGWNSWIKDLVPEERLGTYFSKRTGIMQLTNITVSIIVAALVDYYTNHAVMQLPKLYGIYFLIAGAIGAVGAFFLVQAKEPKQQMSGGHLGSLLLQPLKNKNFKNLLIFNAAWLLAINLAIPFFTVFMLKTLGLSMKIVILLTVFSQIASVLGLRLWGNLSDRYSNKSIIYLTAPIYICCILLWIFVGIYSRALPNLLLLLFLHIMTGISTGGINLALTNIGLKLAPKTDAIVYITVKNMVASFFTALGPILGGLLVDYFATRELQISISWKSPNLQTIAKLIYLHEWNFLFLIAALLAFISLRWLGKVQENGEVSPQLIKRIMKKRFRAGLKESLLVGNIITLHTQLKQIVKRKTNASDNAISDE</sequence>
<feature type="transmembrane region" description="Helical" evidence="4">
    <location>
        <begin position="235"/>
        <end position="257"/>
    </location>
</feature>
<feature type="transmembrane region" description="Helical" evidence="4">
    <location>
        <begin position="368"/>
        <end position="391"/>
    </location>
</feature>
<keyword evidence="3 4" id="KW-0472">Membrane</keyword>
<keyword evidence="1 4" id="KW-0812">Transmembrane</keyword>
<keyword evidence="2 4" id="KW-1133">Transmembrane helix</keyword>
<dbReference type="Gene3D" id="1.20.1250.20">
    <property type="entry name" value="MFS general substrate transporter like domains"/>
    <property type="match status" value="2"/>
</dbReference>
<dbReference type="SUPFAM" id="SSF103473">
    <property type="entry name" value="MFS general substrate transporter"/>
    <property type="match status" value="1"/>
</dbReference>
<dbReference type="PANTHER" id="PTHR23526">
    <property type="entry name" value="INTEGRAL MEMBRANE TRANSPORT PROTEIN-RELATED"/>
    <property type="match status" value="1"/>
</dbReference>
<feature type="transmembrane region" description="Helical" evidence="4">
    <location>
        <begin position="153"/>
        <end position="174"/>
    </location>
</feature>
<feature type="transmembrane region" description="Helical" evidence="4">
    <location>
        <begin position="52"/>
        <end position="74"/>
    </location>
</feature>
<feature type="transmembrane region" description="Helical" evidence="4">
    <location>
        <begin position="186"/>
        <end position="205"/>
    </location>
</feature>
<feature type="transmembrane region" description="Helical" evidence="4">
    <location>
        <begin position="298"/>
        <end position="320"/>
    </location>
</feature>
<evidence type="ECO:0000256" key="1">
    <source>
        <dbReference type="ARBA" id="ARBA00022692"/>
    </source>
</evidence>
<feature type="transmembrane region" description="Helical" evidence="4">
    <location>
        <begin position="411"/>
        <end position="432"/>
    </location>
</feature>
<evidence type="ECO:0000256" key="3">
    <source>
        <dbReference type="ARBA" id="ARBA00023136"/>
    </source>
</evidence>
<dbReference type="RefSeq" id="WP_115048614.1">
    <property type="nucleotide sequence ID" value="NZ_CP068086.1"/>
</dbReference>
<reference evidence="5 6" key="1">
    <citation type="submission" date="2019-10" db="EMBL/GenBank/DDBJ databases">
        <authorList>
            <person name="Karimi E."/>
        </authorList>
    </citation>
    <scope>NUCLEOTIDE SEQUENCE [LARGE SCALE GENOMIC DNA]</scope>
    <source>
        <strain evidence="5 6">Sphingobacterium sp. 8BC</strain>
    </source>
</reference>
<feature type="transmembrane region" description="Helical" evidence="4">
    <location>
        <begin position="21"/>
        <end position="46"/>
    </location>
</feature>
<dbReference type="EMBL" id="CABWMV010000025">
    <property type="protein sequence ID" value="VXD05313.1"/>
    <property type="molecule type" value="Genomic_DNA"/>
</dbReference>
<feature type="transmembrane region" description="Helical" evidence="4">
    <location>
        <begin position="83"/>
        <end position="104"/>
    </location>
</feature>
<accession>A0A654DRY2</accession>
<evidence type="ECO:0000256" key="4">
    <source>
        <dbReference type="SAM" id="Phobius"/>
    </source>
</evidence>
<feature type="transmembrane region" description="Helical" evidence="4">
    <location>
        <begin position="263"/>
        <end position="286"/>
    </location>
</feature>
<proteinExistence type="predicted"/>
<evidence type="ECO:0000313" key="5">
    <source>
        <dbReference type="EMBL" id="VXD05313.1"/>
    </source>
</evidence>
<dbReference type="InterPro" id="IPR036259">
    <property type="entry name" value="MFS_trans_sf"/>
</dbReference>
<dbReference type="Pfam" id="PF07690">
    <property type="entry name" value="MFS_1"/>
    <property type="match status" value="1"/>
</dbReference>
<evidence type="ECO:0000313" key="6">
    <source>
        <dbReference type="Proteomes" id="UP000432350"/>
    </source>
</evidence>
<dbReference type="InterPro" id="IPR011701">
    <property type="entry name" value="MFS"/>
</dbReference>
<evidence type="ECO:0000256" key="2">
    <source>
        <dbReference type="ARBA" id="ARBA00022989"/>
    </source>
</evidence>